<dbReference type="InterPro" id="IPR007210">
    <property type="entry name" value="ABC_Gly_betaine_transp_sub-bd"/>
</dbReference>
<evidence type="ECO:0000259" key="3">
    <source>
        <dbReference type="Pfam" id="PF04069"/>
    </source>
</evidence>
<evidence type="ECO:0000256" key="2">
    <source>
        <dbReference type="SAM" id="SignalP"/>
    </source>
</evidence>
<feature type="chain" id="PRO_5010343959" evidence="2">
    <location>
        <begin position="27"/>
        <end position="141"/>
    </location>
</feature>
<dbReference type="SUPFAM" id="SSF53850">
    <property type="entry name" value="Periplasmic binding protein-like II"/>
    <property type="match status" value="1"/>
</dbReference>
<feature type="signal peptide" evidence="2">
    <location>
        <begin position="1"/>
        <end position="26"/>
    </location>
</feature>
<dbReference type="EMBL" id="FOMB01000021">
    <property type="protein sequence ID" value="SFD09853.1"/>
    <property type="molecule type" value="Genomic_DNA"/>
</dbReference>
<feature type="region of interest" description="Disordered" evidence="1">
    <location>
        <begin position="108"/>
        <end position="141"/>
    </location>
</feature>
<dbReference type="RefSeq" id="WP_345840345.1">
    <property type="nucleotide sequence ID" value="NZ_LAPV01000137.1"/>
</dbReference>
<feature type="domain" description="ABC-type glycine betaine transport system substrate-binding" evidence="3">
    <location>
        <begin position="40"/>
        <end position="114"/>
    </location>
</feature>
<reference evidence="4 5" key="1">
    <citation type="submission" date="2016-10" db="EMBL/GenBank/DDBJ databases">
        <authorList>
            <person name="de Groot N.N."/>
        </authorList>
    </citation>
    <scope>NUCLEOTIDE SEQUENCE [LARGE SCALE GENOMIC DNA]</scope>
    <source>
        <strain evidence="4 5">CGMCC 1.10210</strain>
    </source>
</reference>
<sequence length="141" mass="14787">MMHKTGGIVAALSVAFLSVASVPAFAQETAETGACGTGRTIDIAEMTWPSAAALAQIHAKILDAGFDCNVEIVTGDTVPTTSSMVLRGSPAVAPELWTSTVQDQWDAAVNEGSDRRSRSVQESPRTPAFQVGQPRQCRAPT</sequence>
<dbReference type="STRING" id="728005.SAMN04488059_1213"/>
<protein>
    <submittedName>
        <fullName evidence="4">Substrate binding domain of ABC-type glycine betaine transport system</fullName>
    </submittedName>
</protein>
<dbReference type="Pfam" id="PF04069">
    <property type="entry name" value="OpuAC"/>
    <property type="match status" value="1"/>
</dbReference>
<dbReference type="GO" id="GO:0043190">
    <property type="term" value="C:ATP-binding cassette (ABC) transporter complex"/>
    <property type="evidence" value="ECO:0007669"/>
    <property type="project" value="InterPro"/>
</dbReference>
<keyword evidence="2" id="KW-0732">Signal</keyword>
<evidence type="ECO:0000256" key="1">
    <source>
        <dbReference type="SAM" id="MobiDB-lite"/>
    </source>
</evidence>
<dbReference type="AlphaFoldDB" id="A0A1I1PS89"/>
<gene>
    <name evidence="4" type="ORF">SAMN04488059_1213</name>
</gene>
<dbReference type="GO" id="GO:0022857">
    <property type="term" value="F:transmembrane transporter activity"/>
    <property type="evidence" value="ECO:0007669"/>
    <property type="project" value="InterPro"/>
</dbReference>
<organism evidence="4 5">
    <name type="scientific">Devosia psychrophila</name>
    <dbReference type="NCBI Taxonomy" id="728005"/>
    <lineage>
        <taxon>Bacteria</taxon>
        <taxon>Pseudomonadati</taxon>
        <taxon>Pseudomonadota</taxon>
        <taxon>Alphaproteobacteria</taxon>
        <taxon>Hyphomicrobiales</taxon>
        <taxon>Devosiaceae</taxon>
        <taxon>Devosia</taxon>
    </lineage>
</organism>
<accession>A0A1I1PS89</accession>
<dbReference type="Proteomes" id="UP000182258">
    <property type="component" value="Unassembled WGS sequence"/>
</dbReference>
<evidence type="ECO:0000313" key="5">
    <source>
        <dbReference type="Proteomes" id="UP000182258"/>
    </source>
</evidence>
<evidence type="ECO:0000313" key="4">
    <source>
        <dbReference type="EMBL" id="SFD09853.1"/>
    </source>
</evidence>
<name>A0A1I1PS89_9HYPH</name>
<proteinExistence type="predicted"/>